<dbReference type="AlphaFoldDB" id="A0A3G8H952"/>
<organism evidence="2 3">
    <name type="scientific">Cupriavidus pauculus</name>
    <dbReference type="NCBI Taxonomy" id="82633"/>
    <lineage>
        <taxon>Bacteria</taxon>
        <taxon>Pseudomonadati</taxon>
        <taxon>Pseudomonadota</taxon>
        <taxon>Betaproteobacteria</taxon>
        <taxon>Burkholderiales</taxon>
        <taxon>Burkholderiaceae</taxon>
        <taxon>Cupriavidus</taxon>
    </lineage>
</organism>
<feature type="transmembrane region" description="Helical" evidence="1">
    <location>
        <begin position="16"/>
        <end position="37"/>
    </location>
</feature>
<evidence type="ECO:0000313" key="3">
    <source>
        <dbReference type="Proteomes" id="UP000270411"/>
    </source>
</evidence>
<evidence type="ECO:0000313" key="2">
    <source>
        <dbReference type="EMBL" id="AZG16809.1"/>
    </source>
</evidence>
<keyword evidence="1" id="KW-1133">Transmembrane helix</keyword>
<dbReference type="Proteomes" id="UP000270411">
    <property type="component" value="Chromosome 2"/>
</dbReference>
<keyword evidence="1" id="KW-0812">Transmembrane</keyword>
<feature type="transmembrane region" description="Helical" evidence="1">
    <location>
        <begin position="49"/>
        <end position="72"/>
    </location>
</feature>
<dbReference type="RefSeq" id="WP_124686540.1">
    <property type="nucleotide sequence ID" value="NZ_CP033970.1"/>
</dbReference>
<dbReference type="OrthoDB" id="9005031at2"/>
<protein>
    <submittedName>
        <fullName evidence="2">Uncharacterized protein</fullName>
    </submittedName>
</protein>
<evidence type="ECO:0000256" key="1">
    <source>
        <dbReference type="SAM" id="Phobius"/>
    </source>
</evidence>
<gene>
    <name evidence="2" type="ORF">EHF44_25955</name>
</gene>
<sequence>MEEIPARQEPRAPSGWLLLAVLVAFEAVGVLVVFAGWPKGETVWSNAFVYQALYIPLTICTALLGGCLYAGYELPADSAWLWNVRRQWRAYYWLNWARGHVAIVDSVVLTPENDLAERLLGLEGAPPVNPDKVLALDLDAPAGSSRLVCALESLLSPLLPVLTRLVRLGPLEIVLQTADEGDLKELLRLMRQLRVPDRVSARWTPGSKAACMDTLWGAAPPLAGSRLVLACQLHDGQEAPEISEIAVAVLLAAPQTLAGARPPIRPQGNLCRAITAEADGVEAALAKLVDAGQVPAKRIKQFWYTDLSKGLRHAVTTAVGDSALTVASHDIDRALGRPGPAHAWLAQALAASMIGHGQGAQLVATPCSAGVALNVVGPAPVAAVRPTDYGPLPLSLFWTMGAAGFTALLLCLDLPGKDDARDAVLPVWAYPLIWLGLTAAQVGMSIVHQRQTSTAFDQVDGR</sequence>
<reference evidence="3" key="1">
    <citation type="submission" date="2018-11" db="EMBL/GenBank/DDBJ databases">
        <title>FDA dAtabase for Regulatory Grade micrObial Sequences (FDA-ARGOS): Supporting development and validation of Infectious Disease Dx tests.</title>
        <authorList>
            <person name="Goldberg B."/>
            <person name="Campos J."/>
            <person name="Tallon L."/>
            <person name="Sadzewicz L."/>
            <person name="Zhao X."/>
            <person name="Vavikolanu K."/>
            <person name="Mehta A."/>
            <person name="Aluvathingal J."/>
            <person name="Nadendla S."/>
            <person name="Geyer C."/>
            <person name="Nandy P."/>
            <person name="Yan Y."/>
            <person name="Sichtig H."/>
        </authorList>
    </citation>
    <scope>NUCLEOTIDE SEQUENCE [LARGE SCALE GENOMIC DNA]</scope>
    <source>
        <strain evidence="3">FDAARGOS_614</strain>
    </source>
</reference>
<accession>A0A3G8H952</accession>
<dbReference type="KEGG" id="cpau:EHF44_25955"/>
<dbReference type="EMBL" id="CP033970">
    <property type="protein sequence ID" value="AZG16809.1"/>
    <property type="molecule type" value="Genomic_DNA"/>
</dbReference>
<feature type="transmembrane region" description="Helical" evidence="1">
    <location>
        <begin position="395"/>
        <end position="415"/>
    </location>
</feature>
<feature type="transmembrane region" description="Helical" evidence="1">
    <location>
        <begin position="427"/>
        <end position="447"/>
    </location>
</feature>
<proteinExistence type="predicted"/>
<name>A0A3G8H952_9BURK</name>
<keyword evidence="1" id="KW-0472">Membrane</keyword>